<protein>
    <submittedName>
        <fullName evidence="2">ABC transporter substrate-binding protein</fullName>
    </submittedName>
</protein>
<dbReference type="SUPFAM" id="SSF53807">
    <property type="entry name" value="Helical backbone' metal receptor"/>
    <property type="match status" value="1"/>
</dbReference>
<dbReference type="EMBL" id="SRXV01000001">
    <property type="protein sequence ID" value="TGY94268.1"/>
    <property type="molecule type" value="Genomic_DNA"/>
</dbReference>
<gene>
    <name evidence="2" type="ORF">E5162_03060</name>
</gene>
<accession>A0A4S2HEP3</accession>
<evidence type="ECO:0000313" key="2">
    <source>
        <dbReference type="EMBL" id="TGY94268.1"/>
    </source>
</evidence>
<keyword evidence="3" id="KW-1185">Reference proteome</keyword>
<evidence type="ECO:0000259" key="1">
    <source>
        <dbReference type="PROSITE" id="PS50983"/>
    </source>
</evidence>
<dbReference type="AlphaFoldDB" id="A0A4S2HEP3"/>
<dbReference type="InterPro" id="IPR050902">
    <property type="entry name" value="ABC_Transporter_SBP"/>
</dbReference>
<dbReference type="InterPro" id="IPR002491">
    <property type="entry name" value="ABC_transptr_periplasmic_BD"/>
</dbReference>
<name>A0A4S2HEP3_9PROT</name>
<organism evidence="2 3">
    <name type="scientific">Marinicauda pacifica</name>
    <dbReference type="NCBI Taxonomy" id="1133559"/>
    <lineage>
        <taxon>Bacteria</taxon>
        <taxon>Pseudomonadati</taxon>
        <taxon>Pseudomonadota</taxon>
        <taxon>Alphaproteobacteria</taxon>
        <taxon>Maricaulales</taxon>
        <taxon>Maricaulaceae</taxon>
        <taxon>Marinicauda</taxon>
    </lineage>
</organism>
<evidence type="ECO:0000313" key="3">
    <source>
        <dbReference type="Proteomes" id="UP000305451"/>
    </source>
</evidence>
<sequence length="306" mass="32620">MSAGLRIWHAGALGLCRRQADTLIRLRTLLAAALGAAALAGPSQGSEPARPRVVSLDYCADQYVLALADDDQILGISTGPDDAYSAMRSHAAGKPRIREAAEDVIALEPDLVVRSFGGGTRARTFYERLGIPVHDLGFAQSFDDIRQTVTATAQALGQPERGAALIAQMDAALLAAGEQTTEDRPAVLYVTPGGVTSGAGTLVHEILVAAGFENVAARGGASGWRDLPLERLVLAPPELIVTGFFDMPMNRVDHWSPTNHPALREQLAETPTIHLDGAFLSCGAWFMADVALQARRRADRVLEERP</sequence>
<feature type="domain" description="Fe/B12 periplasmic-binding" evidence="1">
    <location>
        <begin position="52"/>
        <end position="306"/>
    </location>
</feature>
<dbReference type="Gene3D" id="3.40.50.1980">
    <property type="entry name" value="Nitrogenase molybdenum iron protein domain"/>
    <property type="match status" value="2"/>
</dbReference>
<dbReference type="PANTHER" id="PTHR30535:SF34">
    <property type="entry name" value="MOLYBDATE-BINDING PROTEIN MOLA"/>
    <property type="match status" value="1"/>
</dbReference>
<dbReference type="PANTHER" id="PTHR30535">
    <property type="entry name" value="VITAMIN B12-BINDING PROTEIN"/>
    <property type="match status" value="1"/>
</dbReference>
<comment type="caution">
    <text evidence="2">The sequence shown here is derived from an EMBL/GenBank/DDBJ whole genome shotgun (WGS) entry which is preliminary data.</text>
</comment>
<proteinExistence type="predicted"/>
<dbReference type="PROSITE" id="PS50983">
    <property type="entry name" value="FE_B12_PBP"/>
    <property type="match status" value="1"/>
</dbReference>
<dbReference type="Proteomes" id="UP000305451">
    <property type="component" value="Unassembled WGS sequence"/>
</dbReference>
<dbReference type="Pfam" id="PF01497">
    <property type="entry name" value="Peripla_BP_2"/>
    <property type="match status" value="1"/>
</dbReference>
<reference evidence="2 3" key="1">
    <citation type="journal article" date="2013" name="Int. J. Syst. Evol. Microbiol.">
        <title>Marinicauda pacifica gen. nov., sp. nov., a prosthecate alphaproteobacterium of the family Hyphomonadaceae isolated from deep seawater.</title>
        <authorList>
            <person name="Zhang X.Y."/>
            <person name="Li G.W."/>
            <person name="Wang C.S."/>
            <person name="Zhang Y.J."/>
            <person name="Xu X.W."/>
            <person name="Li H."/>
            <person name="Liu A."/>
            <person name="Liu C."/>
            <person name="Xie B.B."/>
            <person name="Qin Q.L."/>
            <person name="Xu Z."/>
            <person name="Chen X.L."/>
            <person name="Zhou B.C."/>
            <person name="Zhang Y.Z."/>
        </authorList>
    </citation>
    <scope>NUCLEOTIDE SEQUENCE [LARGE SCALE GENOMIC DNA]</scope>
    <source>
        <strain evidence="2 3">P-1 km-3</strain>
    </source>
</reference>